<feature type="domain" description="Reverse transcriptase Ty1/copia-type" evidence="1">
    <location>
        <begin position="23"/>
        <end position="138"/>
    </location>
</feature>
<dbReference type="AlphaFoldDB" id="A0AAW2L544"/>
<dbReference type="EMBL" id="JACGWK010000015">
    <property type="protein sequence ID" value="KAL0313968.1"/>
    <property type="molecule type" value="Genomic_DNA"/>
</dbReference>
<evidence type="ECO:0000313" key="2">
    <source>
        <dbReference type="EMBL" id="KAL0313968.1"/>
    </source>
</evidence>
<dbReference type="Pfam" id="PF07727">
    <property type="entry name" value="RVT_2"/>
    <property type="match status" value="1"/>
</dbReference>
<sequence length="207" mass="23531">MKSHDVAFWKEAVNDEMDSIMGNNTWVLVNLPPSCKPLGCKWIFKKKMKVDGTIEKFNARLVIQSFRQRPGIDYFDIYAPIARIATIRLLIALASIHNLVIHQMDVKTAFPNGDLDKEVYMKQPEGFIIPGNEYKVRRCRVHTCLELRLVGSKIERRSRGLRPLWVLGATPLVRSKGQCPWLGSAPRAPPATALVKDITVRSGFKQF</sequence>
<organism evidence="2">
    <name type="scientific">Sesamum angustifolium</name>
    <dbReference type="NCBI Taxonomy" id="2727405"/>
    <lineage>
        <taxon>Eukaryota</taxon>
        <taxon>Viridiplantae</taxon>
        <taxon>Streptophyta</taxon>
        <taxon>Embryophyta</taxon>
        <taxon>Tracheophyta</taxon>
        <taxon>Spermatophyta</taxon>
        <taxon>Magnoliopsida</taxon>
        <taxon>eudicotyledons</taxon>
        <taxon>Gunneridae</taxon>
        <taxon>Pentapetalae</taxon>
        <taxon>asterids</taxon>
        <taxon>lamiids</taxon>
        <taxon>Lamiales</taxon>
        <taxon>Pedaliaceae</taxon>
        <taxon>Sesamum</taxon>
    </lineage>
</organism>
<evidence type="ECO:0000259" key="1">
    <source>
        <dbReference type="Pfam" id="PF07727"/>
    </source>
</evidence>
<gene>
    <name evidence="2" type="ORF">Sangu_2241200</name>
</gene>
<reference evidence="2" key="2">
    <citation type="journal article" date="2024" name="Plant">
        <title>Genomic evolution and insights into agronomic trait innovations of Sesamum species.</title>
        <authorList>
            <person name="Miao H."/>
            <person name="Wang L."/>
            <person name="Qu L."/>
            <person name="Liu H."/>
            <person name="Sun Y."/>
            <person name="Le M."/>
            <person name="Wang Q."/>
            <person name="Wei S."/>
            <person name="Zheng Y."/>
            <person name="Lin W."/>
            <person name="Duan Y."/>
            <person name="Cao H."/>
            <person name="Xiong S."/>
            <person name="Wang X."/>
            <person name="Wei L."/>
            <person name="Li C."/>
            <person name="Ma Q."/>
            <person name="Ju M."/>
            <person name="Zhao R."/>
            <person name="Li G."/>
            <person name="Mu C."/>
            <person name="Tian Q."/>
            <person name="Mei H."/>
            <person name="Zhang T."/>
            <person name="Gao T."/>
            <person name="Zhang H."/>
        </authorList>
    </citation>
    <scope>NUCLEOTIDE SEQUENCE</scope>
    <source>
        <strain evidence="2">G01</strain>
    </source>
</reference>
<accession>A0AAW2L544</accession>
<dbReference type="InterPro" id="IPR013103">
    <property type="entry name" value="RVT_2"/>
</dbReference>
<reference evidence="2" key="1">
    <citation type="submission" date="2020-06" db="EMBL/GenBank/DDBJ databases">
        <authorList>
            <person name="Li T."/>
            <person name="Hu X."/>
            <person name="Zhang T."/>
            <person name="Song X."/>
            <person name="Zhang H."/>
            <person name="Dai N."/>
            <person name="Sheng W."/>
            <person name="Hou X."/>
            <person name="Wei L."/>
        </authorList>
    </citation>
    <scope>NUCLEOTIDE SEQUENCE</scope>
    <source>
        <strain evidence="2">G01</strain>
        <tissue evidence="2">Leaf</tissue>
    </source>
</reference>
<comment type="caution">
    <text evidence="2">The sequence shown here is derived from an EMBL/GenBank/DDBJ whole genome shotgun (WGS) entry which is preliminary data.</text>
</comment>
<proteinExistence type="predicted"/>
<protein>
    <submittedName>
        <fullName evidence="2">Copia protein</fullName>
    </submittedName>
</protein>
<name>A0AAW2L544_9LAMI</name>